<evidence type="ECO:0000313" key="4">
    <source>
        <dbReference type="EMBL" id="NHF58510.1"/>
    </source>
</evidence>
<feature type="domain" description="DinB-like" evidence="3">
    <location>
        <begin position="19"/>
        <end position="163"/>
    </location>
</feature>
<dbReference type="Pfam" id="PF08327">
    <property type="entry name" value="AHSA1"/>
    <property type="match status" value="1"/>
</dbReference>
<evidence type="ECO:0000259" key="2">
    <source>
        <dbReference type="Pfam" id="PF08327"/>
    </source>
</evidence>
<dbReference type="AlphaFoldDB" id="A0A967ASP1"/>
<dbReference type="SUPFAM" id="SSF109854">
    <property type="entry name" value="DinB/YfiT-like putative metalloenzymes"/>
    <property type="match status" value="1"/>
</dbReference>
<dbReference type="EMBL" id="VIKU02000001">
    <property type="protein sequence ID" value="NHF58510.1"/>
    <property type="molecule type" value="Genomic_DNA"/>
</dbReference>
<dbReference type="RefSeq" id="WP_152573000.1">
    <property type="nucleotide sequence ID" value="NZ_VIKU02000001.1"/>
</dbReference>
<comment type="similarity">
    <text evidence="1">Belongs to the AHA1 family.</text>
</comment>
<dbReference type="Gene3D" id="1.20.120.450">
    <property type="entry name" value="dinb family like domain"/>
    <property type="match status" value="1"/>
</dbReference>
<evidence type="ECO:0000259" key="3">
    <source>
        <dbReference type="Pfam" id="PF12867"/>
    </source>
</evidence>
<reference evidence="4" key="2">
    <citation type="submission" date="2020-03" db="EMBL/GenBank/DDBJ databases">
        <title>Flavobacteriaceae bacterium strain TP-CH-4, a member of the family Flavobacteriaceae isolated from a deep-sea seamount.</title>
        <authorList>
            <person name="Zhang D.-C."/>
        </authorList>
    </citation>
    <scope>NUCLEOTIDE SEQUENCE</scope>
    <source>
        <strain evidence="4">TP-CH-4</strain>
    </source>
</reference>
<dbReference type="InterPro" id="IPR034660">
    <property type="entry name" value="DinB/YfiT-like"/>
</dbReference>
<dbReference type="Proteomes" id="UP000707206">
    <property type="component" value="Unassembled WGS sequence"/>
</dbReference>
<gene>
    <name evidence="4" type="ORF">FK220_004120</name>
</gene>
<comment type="caution">
    <text evidence="4">The sequence shown here is derived from an EMBL/GenBank/DDBJ whole genome shotgun (WGS) entry which is preliminary data.</text>
</comment>
<accession>A0A967ASP1</accession>
<dbReference type="SUPFAM" id="SSF55961">
    <property type="entry name" value="Bet v1-like"/>
    <property type="match status" value="1"/>
</dbReference>
<reference evidence="4" key="1">
    <citation type="submission" date="2019-07" db="EMBL/GenBank/DDBJ databases">
        <authorList>
            <person name="De-Chao Zhang Q."/>
        </authorList>
    </citation>
    <scope>NUCLEOTIDE SEQUENCE</scope>
    <source>
        <strain evidence="4">TP-CH-4</strain>
    </source>
</reference>
<keyword evidence="5" id="KW-1185">Reference proteome</keyword>
<evidence type="ECO:0008006" key="6">
    <source>
        <dbReference type="Google" id="ProtNLM"/>
    </source>
</evidence>
<sequence>MRGLGEIKKDFLDDLNKWQSIVQEYELNVLRKQPTPKQWSIGQLINHLVIETDWYFLQARKALVDTQHLQKSKSPTIAAWFIANSFPDERFKGPEDMDEPKQPNSINELVDKLERLKSDVRQMTDTISTSNSKGKSKHPGHQFLTAHEWFQFAEMHCRHHFRQKKTIDQQLKNKQMKTLHFETKINAPASKVYETMLGKKTFEKWTAEFSPTSRYQGSWEKGSKILFLSDDADGKACGMVSRINENRPNDFVSIEHTGILEDGEEIVVGEKVDAFSGALEEYTFVQENDITILKVRMDSAPEWEEYFKESWPRALSKLKEVVER</sequence>
<dbReference type="InterPro" id="IPR013538">
    <property type="entry name" value="ASHA1/2-like_C"/>
</dbReference>
<protein>
    <recommendedName>
        <fullName evidence="6">DinB family protein</fullName>
    </recommendedName>
</protein>
<feature type="domain" description="Activator of Hsp90 ATPase homologue 1/2-like C-terminal" evidence="2">
    <location>
        <begin position="186"/>
        <end position="323"/>
    </location>
</feature>
<evidence type="ECO:0000256" key="1">
    <source>
        <dbReference type="ARBA" id="ARBA00006817"/>
    </source>
</evidence>
<proteinExistence type="inferred from homology"/>
<dbReference type="Pfam" id="PF12867">
    <property type="entry name" value="DinB_2"/>
    <property type="match status" value="1"/>
</dbReference>
<evidence type="ECO:0000313" key="5">
    <source>
        <dbReference type="Proteomes" id="UP000707206"/>
    </source>
</evidence>
<organism evidence="4 5">
    <name type="scientific">Pelagihabitans pacificus</name>
    <dbReference type="NCBI Taxonomy" id="2696054"/>
    <lineage>
        <taxon>Bacteria</taxon>
        <taxon>Pseudomonadati</taxon>
        <taxon>Bacteroidota</taxon>
        <taxon>Flavobacteriia</taxon>
        <taxon>Flavobacteriales</taxon>
        <taxon>Flavobacteriaceae</taxon>
        <taxon>Pelagihabitans</taxon>
    </lineage>
</organism>
<name>A0A967ASP1_9FLAO</name>
<dbReference type="InterPro" id="IPR024775">
    <property type="entry name" value="DinB-like"/>
</dbReference>
<dbReference type="InterPro" id="IPR023393">
    <property type="entry name" value="START-like_dom_sf"/>
</dbReference>
<dbReference type="Gene3D" id="3.30.530.20">
    <property type="match status" value="1"/>
</dbReference>